<accession>A0A8G2BYT4</accession>
<dbReference type="Gene3D" id="3.55.50.30">
    <property type="match status" value="1"/>
</dbReference>
<reference evidence="4 5" key="1">
    <citation type="submission" date="2016-10" db="EMBL/GenBank/DDBJ databases">
        <authorList>
            <person name="Varghese N."/>
            <person name="Submissions S."/>
        </authorList>
    </citation>
    <scope>NUCLEOTIDE SEQUENCE [LARGE SCALE GENOMIC DNA]</scope>
    <source>
        <strain evidence="4 5">DSM 29073</strain>
    </source>
</reference>
<evidence type="ECO:0000256" key="1">
    <source>
        <dbReference type="SAM" id="Phobius"/>
    </source>
</evidence>
<feature type="domain" description="FecR protein" evidence="2">
    <location>
        <begin position="121"/>
        <end position="214"/>
    </location>
</feature>
<dbReference type="InterPro" id="IPR012373">
    <property type="entry name" value="Ferrdict_sens_TM"/>
</dbReference>
<comment type="caution">
    <text evidence="4">The sequence shown here is derived from an EMBL/GenBank/DDBJ whole genome shotgun (WGS) entry which is preliminary data.</text>
</comment>
<feature type="transmembrane region" description="Helical" evidence="1">
    <location>
        <begin position="85"/>
        <end position="103"/>
    </location>
</feature>
<proteinExistence type="predicted"/>
<dbReference type="Proteomes" id="UP000236725">
    <property type="component" value="Unassembled WGS sequence"/>
</dbReference>
<evidence type="ECO:0000313" key="5">
    <source>
        <dbReference type="Proteomes" id="UP000236725"/>
    </source>
</evidence>
<dbReference type="InterPro" id="IPR006860">
    <property type="entry name" value="FecR"/>
</dbReference>
<sequence>MNNNIIPYSIIAKYLADELNDEERILFEKWRAASPENENVLKDLQYQWNGLLPLPESAFQKGKFNTWEKITKEINLGKKSFHLRWIVAAASVAFLLGLSIPYLTKSMSENTVPIAAQTVVVAPSGQKSYTLLPDGTKVWLNSDSKLTYSTSYNTKERLVYLEGEAYFDVVRNEKLSFIVKTGIVDVKVLGTEFNVSAYSTNDIIQVALVRGSVKLESAHNASLLAMLKPGEKAEVKRSGLHCSVLSCDVDTESSWRLNKLCFEGAYVHDVFQKVERWYGVKFNILNENKEYRYWFTLKTESLTELLQLINKITPIEYKIEGEEVTLTYK</sequence>
<evidence type="ECO:0000259" key="2">
    <source>
        <dbReference type="Pfam" id="PF04773"/>
    </source>
</evidence>
<dbReference type="PANTHER" id="PTHR30273:SF2">
    <property type="entry name" value="PROTEIN FECR"/>
    <property type="match status" value="1"/>
</dbReference>
<feature type="domain" description="Protein FecR C-terminal" evidence="3">
    <location>
        <begin position="259"/>
        <end position="326"/>
    </location>
</feature>
<keyword evidence="1" id="KW-0472">Membrane</keyword>
<dbReference type="InterPro" id="IPR032508">
    <property type="entry name" value="FecR_C"/>
</dbReference>
<dbReference type="EMBL" id="FNVS01000023">
    <property type="protein sequence ID" value="SEG24142.1"/>
    <property type="molecule type" value="Genomic_DNA"/>
</dbReference>
<dbReference type="PIRSF" id="PIRSF018266">
    <property type="entry name" value="FecR"/>
    <property type="match status" value="1"/>
</dbReference>
<evidence type="ECO:0000313" key="4">
    <source>
        <dbReference type="EMBL" id="SEG24142.1"/>
    </source>
</evidence>
<dbReference type="PANTHER" id="PTHR30273">
    <property type="entry name" value="PERIPLASMIC SIGNAL SENSOR AND SIGMA FACTOR ACTIVATOR FECR-RELATED"/>
    <property type="match status" value="1"/>
</dbReference>
<name>A0A8G2BYT4_9BACT</name>
<dbReference type="Gene3D" id="2.60.120.1440">
    <property type="match status" value="1"/>
</dbReference>
<dbReference type="Pfam" id="PF16344">
    <property type="entry name" value="FecR_C"/>
    <property type="match status" value="1"/>
</dbReference>
<keyword evidence="1" id="KW-0812">Transmembrane</keyword>
<organism evidence="4 5">
    <name type="scientific">Parabacteroides chinchillae</name>
    <dbReference type="NCBI Taxonomy" id="871327"/>
    <lineage>
        <taxon>Bacteria</taxon>
        <taxon>Pseudomonadati</taxon>
        <taxon>Bacteroidota</taxon>
        <taxon>Bacteroidia</taxon>
        <taxon>Bacteroidales</taxon>
        <taxon>Tannerellaceae</taxon>
        <taxon>Parabacteroides</taxon>
    </lineage>
</organism>
<keyword evidence="5" id="KW-1185">Reference proteome</keyword>
<dbReference type="GO" id="GO:0016989">
    <property type="term" value="F:sigma factor antagonist activity"/>
    <property type="evidence" value="ECO:0007669"/>
    <property type="project" value="TreeGrafter"/>
</dbReference>
<dbReference type="Pfam" id="PF04773">
    <property type="entry name" value="FecR"/>
    <property type="match status" value="1"/>
</dbReference>
<dbReference type="RefSeq" id="WP_103984320.1">
    <property type="nucleotide sequence ID" value="NZ_FNVS01000023.1"/>
</dbReference>
<keyword evidence="1" id="KW-1133">Transmembrane helix</keyword>
<evidence type="ECO:0000259" key="3">
    <source>
        <dbReference type="Pfam" id="PF16344"/>
    </source>
</evidence>
<dbReference type="FunFam" id="2.60.120.1440:FF:000001">
    <property type="entry name" value="Putative anti-sigma factor"/>
    <property type="match status" value="1"/>
</dbReference>
<gene>
    <name evidence="4" type="ORF">SAMN05444001_12313</name>
</gene>
<dbReference type="AlphaFoldDB" id="A0A8G2BYT4"/>
<protein>
    <submittedName>
        <fullName evidence="4">FecR family protein</fullName>
    </submittedName>
</protein>